<keyword evidence="2" id="KW-1185">Reference proteome</keyword>
<keyword evidence="1" id="KW-0472">Membrane</keyword>
<gene>
    <name evidence="3" type="primary">LOC108565904</name>
</gene>
<evidence type="ECO:0000313" key="3">
    <source>
        <dbReference type="RefSeq" id="XP_017781104.1"/>
    </source>
</evidence>
<feature type="transmembrane region" description="Helical" evidence="1">
    <location>
        <begin position="87"/>
        <end position="114"/>
    </location>
</feature>
<reference evidence="3" key="1">
    <citation type="submission" date="2025-08" db="UniProtKB">
        <authorList>
            <consortium name="RefSeq"/>
        </authorList>
    </citation>
    <scope>IDENTIFICATION</scope>
    <source>
        <tissue evidence="3">Whole Larva</tissue>
    </source>
</reference>
<keyword evidence="1" id="KW-0812">Transmembrane</keyword>
<evidence type="ECO:0000313" key="2">
    <source>
        <dbReference type="Proteomes" id="UP000695000"/>
    </source>
</evidence>
<feature type="transmembrane region" description="Helical" evidence="1">
    <location>
        <begin position="242"/>
        <end position="259"/>
    </location>
</feature>
<sequence>MMRKRSKAYKYYKAQVLNLSASSLDFKDDEQSRLKKIYTRIKIFLWGRPDDRYKKVHQSKFLTVLYALTLMLCTTNIIGWINLSLSFNAMCVLIVAAVTTVGISAGMAFTFTFLAKYSNSNYINVWNFLPIFRGIGYSVMMFQLGKVATEACAGGIFLNMFINTVFEIPWPHCMAEKECKNYIESQPESRNDVQNQTESKCIRGYEFMFKAMDFGSFKYLETVTQDKSYALAFLLSKHVFSTTYYTVIMWIMVILPVLVSSKITKLIMYVSFGYAIGLCFVVYTYIMLKFTPDPGASCKQ</sequence>
<feature type="transmembrane region" description="Helical" evidence="1">
    <location>
        <begin position="61"/>
        <end position="81"/>
    </location>
</feature>
<dbReference type="GeneID" id="108565904"/>
<organism evidence="2 3">
    <name type="scientific">Nicrophorus vespilloides</name>
    <name type="common">Boreal carrion beetle</name>
    <dbReference type="NCBI Taxonomy" id="110193"/>
    <lineage>
        <taxon>Eukaryota</taxon>
        <taxon>Metazoa</taxon>
        <taxon>Ecdysozoa</taxon>
        <taxon>Arthropoda</taxon>
        <taxon>Hexapoda</taxon>
        <taxon>Insecta</taxon>
        <taxon>Pterygota</taxon>
        <taxon>Neoptera</taxon>
        <taxon>Endopterygota</taxon>
        <taxon>Coleoptera</taxon>
        <taxon>Polyphaga</taxon>
        <taxon>Staphyliniformia</taxon>
        <taxon>Silphidae</taxon>
        <taxon>Nicrophorinae</taxon>
        <taxon>Nicrophorus</taxon>
    </lineage>
</organism>
<name>A0ABM1N2Q4_NICVS</name>
<dbReference type="RefSeq" id="XP_017781104.1">
    <property type="nucleotide sequence ID" value="XM_017925615.1"/>
</dbReference>
<keyword evidence="1" id="KW-1133">Transmembrane helix</keyword>
<accession>A0ABM1N2Q4</accession>
<protein>
    <submittedName>
        <fullName evidence="3">Uncharacterized protein LOC108565904</fullName>
    </submittedName>
</protein>
<proteinExistence type="predicted"/>
<dbReference type="Proteomes" id="UP000695000">
    <property type="component" value="Unplaced"/>
</dbReference>
<feature type="transmembrane region" description="Helical" evidence="1">
    <location>
        <begin position="266"/>
        <end position="286"/>
    </location>
</feature>
<evidence type="ECO:0000256" key="1">
    <source>
        <dbReference type="SAM" id="Phobius"/>
    </source>
</evidence>